<evidence type="ECO:0000256" key="1">
    <source>
        <dbReference type="SAM" id="MobiDB-lite"/>
    </source>
</evidence>
<proteinExistence type="predicted"/>
<feature type="region of interest" description="Disordered" evidence="1">
    <location>
        <begin position="315"/>
        <end position="334"/>
    </location>
</feature>
<evidence type="ECO:0000313" key="2">
    <source>
        <dbReference type="EMBL" id="ETE68678.1"/>
    </source>
</evidence>
<name>V8P3T1_OPHHA</name>
<gene>
    <name evidence="2" type="ORF">L345_05524</name>
</gene>
<accession>V8P3T1</accession>
<sequence>REAKVIDEWSLWNERIEEIQILCSPSKNRAGVGKVINKKEEEKVMEVKMGKNLEECESGIFNINLRITDDDCRKDRDNVLHLAMMHSALLRKIWHVQSQRQFLQTSLSEESIWTSGGGKGDKSQNKAGIILEAMAMSPLAVWDRVWLSTRHLPLDQPIRKLDYRNSNVTQIARIEDTEEFCGKLGHSMSSGLGVPAQPSQISLNIGKTWITVILKTDYNNYLIENNSIISNVLILRNDTLHNGCLTEKNKATADFSNENSAASSARSAEGNLLTTTKSPLPNCFCHLFAGHLNKGNMLGGEAVGSLLDEEPDINMEEQQQQECSPSVVLSMNQD</sequence>
<evidence type="ECO:0000313" key="3">
    <source>
        <dbReference type="Proteomes" id="UP000018936"/>
    </source>
</evidence>
<reference evidence="2 3" key="1">
    <citation type="journal article" date="2013" name="Proc. Natl. Acad. Sci. U.S.A.">
        <title>The king cobra genome reveals dynamic gene evolution and adaptation in the snake venom system.</title>
        <authorList>
            <person name="Vonk F.J."/>
            <person name="Casewell N.R."/>
            <person name="Henkel C.V."/>
            <person name="Heimberg A.M."/>
            <person name="Jansen H.J."/>
            <person name="McCleary R.J."/>
            <person name="Kerkkamp H.M."/>
            <person name="Vos R.A."/>
            <person name="Guerreiro I."/>
            <person name="Calvete J.J."/>
            <person name="Wuster W."/>
            <person name="Woods A.E."/>
            <person name="Logan J.M."/>
            <person name="Harrison R.A."/>
            <person name="Castoe T.A."/>
            <person name="de Koning A.P."/>
            <person name="Pollock D.D."/>
            <person name="Yandell M."/>
            <person name="Calderon D."/>
            <person name="Renjifo C."/>
            <person name="Currier R.B."/>
            <person name="Salgado D."/>
            <person name="Pla D."/>
            <person name="Sanz L."/>
            <person name="Hyder A.S."/>
            <person name="Ribeiro J.M."/>
            <person name="Arntzen J.W."/>
            <person name="van den Thillart G.E."/>
            <person name="Boetzer M."/>
            <person name="Pirovano W."/>
            <person name="Dirks R.P."/>
            <person name="Spaink H.P."/>
            <person name="Duboule D."/>
            <person name="McGlinn E."/>
            <person name="Kini R.M."/>
            <person name="Richardson M.K."/>
        </authorList>
    </citation>
    <scope>NUCLEOTIDE SEQUENCE</scope>
    <source>
        <tissue evidence="2">Blood</tissue>
    </source>
</reference>
<organism evidence="2 3">
    <name type="scientific">Ophiophagus hannah</name>
    <name type="common">King cobra</name>
    <name type="synonym">Naja hannah</name>
    <dbReference type="NCBI Taxonomy" id="8665"/>
    <lineage>
        <taxon>Eukaryota</taxon>
        <taxon>Metazoa</taxon>
        <taxon>Chordata</taxon>
        <taxon>Craniata</taxon>
        <taxon>Vertebrata</taxon>
        <taxon>Euteleostomi</taxon>
        <taxon>Lepidosauria</taxon>
        <taxon>Squamata</taxon>
        <taxon>Bifurcata</taxon>
        <taxon>Unidentata</taxon>
        <taxon>Episquamata</taxon>
        <taxon>Toxicofera</taxon>
        <taxon>Serpentes</taxon>
        <taxon>Colubroidea</taxon>
        <taxon>Elapidae</taxon>
        <taxon>Elapinae</taxon>
        <taxon>Ophiophagus</taxon>
    </lineage>
</organism>
<comment type="caution">
    <text evidence="2">The sequence shown here is derived from an EMBL/GenBank/DDBJ whole genome shotgun (WGS) entry which is preliminary data.</text>
</comment>
<keyword evidence="3" id="KW-1185">Reference proteome</keyword>
<dbReference type="AlphaFoldDB" id="V8P3T1"/>
<protein>
    <submittedName>
        <fullName evidence="2">Uncharacterized protein</fullName>
    </submittedName>
</protein>
<feature type="compositionally biased region" description="Polar residues" evidence="1">
    <location>
        <begin position="316"/>
        <end position="334"/>
    </location>
</feature>
<dbReference type="EMBL" id="AZIM01000962">
    <property type="protein sequence ID" value="ETE68678.1"/>
    <property type="molecule type" value="Genomic_DNA"/>
</dbReference>
<feature type="non-terminal residue" evidence="2">
    <location>
        <position position="1"/>
    </location>
</feature>
<dbReference type="Proteomes" id="UP000018936">
    <property type="component" value="Unassembled WGS sequence"/>
</dbReference>